<evidence type="ECO:0000256" key="2">
    <source>
        <dbReference type="ARBA" id="ARBA00023015"/>
    </source>
</evidence>
<keyword evidence="3" id="KW-0238">DNA-binding</keyword>
<comment type="similarity">
    <text evidence="1">Belongs to the BlaI transcriptional regulatory family.</text>
</comment>
<dbReference type="InterPro" id="IPR036388">
    <property type="entry name" value="WH-like_DNA-bd_sf"/>
</dbReference>
<dbReference type="InterPro" id="IPR036390">
    <property type="entry name" value="WH_DNA-bd_sf"/>
</dbReference>
<dbReference type="PIRSF" id="PIRSF019455">
    <property type="entry name" value="CopR_AtkY"/>
    <property type="match status" value="1"/>
</dbReference>
<evidence type="ECO:0000256" key="4">
    <source>
        <dbReference type="ARBA" id="ARBA00023163"/>
    </source>
</evidence>
<sequence length="123" mass="14231">MGEIKIFDSELLLMEYLWEHGPCIAADLAEEFLKRYNWKKSTTYIVLKRLEGKGAISREYPKYLVTPIVTRQQVQSAETNTLVDRMFGGSFASLFANFLNSDQLSEKTLDELQAMIDEKRNKD</sequence>
<reference evidence="5" key="2">
    <citation type="submission" date="2021-04" db="EMBL/GenBank/DDBJ databases">
        <authorList>
            <person name="Gilroy R."/>
        </authorList>
    </citation>
    <scope>NUCLEOTIDE SEQUENCE</scope>
    <source>
        <strain evidence="5">2239</strain>
    </source>
</reference>
<keyword evidence="4" id="KW-0804">Transcription</keyword>
<dbReference type="GO" id="GO:0045892">
    <property type="term" value="P:negative regulation of DNA-templated transcription"/>
    <property type="evidence" value="ECO:0007669"/>
    <property type="project" value="InterPro"/>
</dbReference>
<gene>
    <name evidence="5" type="ORF">H9865_06375</name>
</gene>
<evidence type="ECO:0000256" key="1">
    <source>
        <dbReference type="ARBA" id="ARBA00011046"/>
    </source>
</evidence>
<dbReference type="AlphaFoldDB" id="A0A9D2AEA4"/>
<dbReference type="Gene3D" id="1.10.4040.10">
    <property type="entry name" value="Penicillinase repressor domain"/>
    <property type="match status" value="1"/>
</dbReference>
<evidence type="ECO:0000256" key="3">
    <source>
        <dbReference type="ARBA" id="ARBA00023125"/>
    </source>
</evidence>
<protein>
    <submittedName>
        <fullName evidence="5">BlaI/MecI/CopY family transcriptional regulator</fullName>
    </submittedName>
</protein>
<dbReference type="SUPFAM" id="SSF46785">
    <property type="entry name" value="Winged helix' DNA-binding domain"/>
    <property type="match status" value="1"/>
</dbReference>
<evidence type="ECO:0000313" key="6">
    <source>
        <dbReference type="Proteomes" id="UP000824193"/>
    </source>
</evidence>
<reference evidence="5" key="1">
    <citation type="journal article" date="2021" name="PeerJ">
        <title>Extensive microbial diversity within the chicken gut microbiome revealed by metagenomics and culture.</title>
        <authorList>
            <person name="Gilroy R."/>
            <person name="Ravi A."/>
            <person name="Getino M."/>
            <person name="Pursley I."/>
            <person name="Horton D.L."/>
            <person name="Alikhan N.F."/>
            <person name="Baker D."/>
            <person name="Gharbi K."/>
            <person name="Hall N."/>
            <person name="Watson M."/>
            <person name="Adriaenssens E.M."/>
            <person name="Foster-Nyarko E."/>
            <person name="Jarju S."/>
            <person name="Secka A."/>
            <person name="Antonio M."/>
            <person name="Oren A."/>
            <person name="Chaudhuri R.R."/>
            <person name="La Ragione R."/>
            <person name="Hildebrand F."/>
            <person name="Pallen M.J."/>
        </authorList>
    </citation>
    <scope>NUCLEOTIDE SEQUENCE</scope>
    <source>
        <strain evidence="5">2239</strain>
    </source>
</reference>
<dbReference type="InterPro" id="IPR005650">
    <property type="entry name" value="BlaI_family"/>
</dbReference>
<proteinExistence type="inferred from homology"/>
<dbReference type="EMBL" id="DXFW01000019">
    <property type="protein sequence ID" value="HIX05710.1"/>
    <property type="molecule type" value="Genomic_DNA"/>
</dbReference>
<dbReference type="Gene3D" id="1.10.10.10">
    <property type="entry name" value="Winged helix-like DNA-binding domain superfamily/Winged helix DNA-binding domain"/>
    <property type="match status" value="1"/>
</dbReference>
<keyword evidence="2" id="KW-0805">Transcription regulation</keyword>
<evidence type="ECO:0000313" key="5">
    <source>
        <dbReference type="EMBL" id="HIX05710.1"/>
    </source>
</evidence>
<comment type="caution">
    <text evidence="5">The sequence shown here is derived from an EMBL/GenBank/DDBJ whole genome shotgun (WGS) entry which is preliminary data.</text>
</comment>
<accession>A0A9D2AEA4</accession>
<dbReference type="Proteomes" id="UP000824193">
    <property type="component" value="Unassembled WGS sequence"/>
</dbReference>
<organism evidence="5 6">
    <name type="scientific">Candidatus Allofournierella pullicola</name>
    <dbReference type="NCBI Taxonomy" id="2838596"/>
    <lineage>
        <taxon>Bacteria</taxon>
        <taxon>Bacillati</taxon>
        <taxon>Bacillota</taxon>
        <taxon>Clostridia</taxon>
        <taxon>Eubacteriales</taxon>
        <taxon>Oscillospiraceae</taxon>
        <taxon>Allofournierella</taxon>
    </lineage>
</organism>
<name>A0A9D2AEA4_9FIRM</name>
<dbReference type="GO" id="GO:0003677">
    <property type="term" value="F:DNA binding"/>
    <property type="evidence" value="ECO:0007669"/>
    <property type="project" value="UniProtKB-KW"/>
</dbReference>
<dbReference type="Pfam" id="PF03965">
    <property type="entry name" value="Penicillinase_R"/>
    <property type="match status" value="1"/>
</dbReference>